<protein>
    <recommendedName>
        <fullName evidence="5">SCP domain-containing protein</fullName>
    </recommendedName>
</protein>
<dbReference type="SUPFAM" id="SSF55797">
    <property type="entry name" value="PR-1-like"/>
    <property type="match status" value="1"/>
</dbReference>
<dbReference type="InterPro" id="IPR035940">
    <property type="entry name" value="CAP_sf"/>
</dbReference>
<evidence type="ECO:0000256" key="1">
    <source>
        <dbReference type="SAM" id="Phobius"/>
    </source>
</evidence>
<comment type="caution">
    <text evidence="3">The sequence shown here is derived from an EMBL/GenBank/DDBJ whole genome shotgun (WGS) entry which is preliminary data.</text>
</comment>
<dbReference type="Gene3D" id="3.40.33.10">
    <property type="entry name" value="CAP"/>
    <property type="match status" value="1"/>
</dbReference>
<dbReference type="EMBL" id="WUAV01000004">
    <property type="protein sequence ID" value="KAF1755560.1"/>
    <property type="molecule type" value="Genomic_DNA"/>
</dbReference>
<feature type="transmembrane region" description="Helical" evidence="1">
    <location>
        <begin position="229"/>
        <end position="247"/>
    </location>
</feature>
<dbReference type="AlphaFoldDB" id="A0A6A5GJV6"/>
<name>A0A6A5GJV6_CAERE</name>
<gene>
    <name evidence="3" type="ORF">GCK72_012010</name>
</gene>
<dbReference type="KEGG" id="crq:GCK72_012010"/>
<dbReference type="Proteomes" id="UP000483820">
    <property type="component" value="Chromosome IV"/>
</dbReference>
<dbReference type="CTD" id="78775324"/>
<evidence type="ECO:0000313" key="4">
    <source>
        <dbReference type="Proteomes" id="UP000483820"/>
    </source>
</evidence>
<keyword evidence="1" id="KW-0472">Membrane</keyword>
<accession>A0A6A5GJV6</accession>
<feature type="chain" id="PRO_5025593184" description="SCP domain-containing protein" evidence="2">
    <location>
        <begin position="20"/>
        <end position="250"/>
    </location>
</feature>
<reference evidence="3 4" key="1">
    <citation type="submission" date="2019-12" db="EMBL/GenBank/DDBJ databases">
        <title>Chromosome-level assembly of the Caenorhabditis remanei genome.</title>
        <authorList>
            <person name="Teterina A.A."/>
            <person name="Willis J.H."/>
            <person name="Phillips P.C."/>
        </authorList>
    </citation>
    <scope>NUCLEOTIDE SEQUENCE [LARGE SCALE GENOMIC DNA]</scope>
    <source>
        <strain evidence="3 4">PX506</strain>
        <tissue evidence="3">Whole organism</tissue>
    </source>
</reference>
<evidence type="ECO:0008006" key="5">
    <source>
        <dbReference type="Google" id="ProtNLM"/>
    </source>
</evidence>
<keyword evidence="1" id="KW-1133">Transmembrane helix</keyword>
<dbReference type="RefSeq" id="XP_053583565.1">
    <property type="nucleotide sequence ID" value="XM_053728793.1"/>
</dbReference>
<evidence type="ECO:0000256" key="2">
    <source>
        <dbReference type="SAM" id="SignalP"/>
    </source>
</evidence>
<evidence type="ECO:0000313" key="3">
    <source>
        <dbReference type="EMBL" id="KAF1755560.1"/>
    </source>
</evidence>
<proteinExistence type="predicted"/>
<dbReference type="GeneID" id="78775324"/>
<keyword evidence="2" id="KW-0732">Signal</keyword>
<sequence>MKWLSISIILLILVQVSGPAKMNPFNFRKKMLDQFNGARRILASGDVSKLAEVLALIPHLKKLFKEDVFGPAADMYKMVWNRQLEQAAWEYMKEGGPDLKKFGGTLHHKDYIGFHWMGDIWKLVELAFSGVPIQAIKEKLQYWLELIEKVVILLWMGLSIPLTYPIEKGKELPYQTRMFTPGAACSKCETSCELIKNEEGVDEIGELCVPPTGFYAQQQEEMKALETSFSSSAPIILVIVLVILFVLRRQ</sequence>
<keyword evidence="1" id="KW-0812">Transmembrane</keyword>
<feature type="signal peptide" evidence="2">
    <location>
        <begin position="1"/>
        <end position="19"/>
    </location>
</feature>
<organism evidence="3 4">
    <name type="scientific">Caenorhabditis remanei</name>
    <name type="common">Caenorhabditis vulgaris</name>
    <dbReference type="NCBI Taxonomy" id="31234"/>
    <lineage>
        <taxon>Eukaryota</taxon>
        <taxon>Metazoa</taxon>
        <taxon>Ecdysozoa</taxon>
        <taxon>Nematoda</taxon>
        <taxon>Chromadorea</taxon>
        <taxon>Rhabditida</taxon>
        <taxon>Rhabditina</taxon>
        <taxon>Rhabditomorpha</taxon>
        <taxon>Rhabditoidea</taxon>
        <taxon>Rhabditidae</taxon>
        <taxon>Peloderinae</taxon>
        <taxon>Caenorhabditis</taxon>
    </lineage>
</organism>